<protein>
    <submittedName>
        <fullName evidence="2">Uncharacterized protein</fullName>
    </submittedName>
</protein>
<evidence type="ECO:0000256" key="1">
    <source>
        <dbReference type="SAM" id="MobiDB-lite"/>
    </source>
</evidence>
<feature type="region of interest" description="Disordered" evidence="1">
    <location>
        <begin position="28"/>
        <end position="103"/>
    </location>
</feature>
<gene>
    <name evidence="2" type="ORF">ILYODFUR_004468</name>
</gene>
<proteinExistence type="predicted"/>
<evidence type="ECO:0000313" key="3">
    <source>
        <dbReference type="Proteomes" id="UP001482620"/>
    </source>
</evidence>
<comment type="caution">
    <text evidence="2">The sequence shown here is derived from an EMBL/GenBank/DDBJ whole genome shotgun (WGS) entry which is preliminary data.</text>
</comment>
<organism evidence="2 3">
    <name type="scientific">Ilyodon furcidens</name>
    <name type="common">goldbreast splitfin</name>
    <dbReference type="NCBI Taxonomy" id="33524"/>
    <lineage>
        <taxon>Eukaryota</taxon>
        <taxon>Metazoa</taxon>
        <taxon>Chordata</taxon>
        <taxon>Craniata</taxon>
        <taxon>Vertebrata</taxon>
        <taxon>Euteleostomi</taxon>
        <taxon>Actinopterygii</taxon>
        <taxon>Neopterygii</taxon>
        <taxon>Teleostei</taxon>
        <taxon>Neoteleostei</taxon>
        <taxon>Acanthomorphata</taxon>
        <taxon>Ovalentaria</taxon>
        <taxon>Atherinomorphae</taxon>
        <taxon>Cyprinodontiformes</taxon>
        <taxon>Goodeidae</taxon>
        <taxon>Ilyodon</taxon>
    </lineage>
</organism>
<dbReference type="Proteomes" id="UP001482620">
    <property type="component" value="Unassembled WGS sequence"/>
</dbReference>
<keyword evidence="3" id="KW-1185">Reference proteome</keyword>
<reference evidence="2 3" key="1">
    <citation type="submission" date="2021-06" db="EMBL/GenBank/DDBJ databases">
        <authorList>
            <person name="Palmer J.M."/>
        </authorList>
    </citation>
    <scope>NUCLEOTIDE SEQUENCE [LARGE SCALE GENOMIC DNA]</scope>
    <source>
        <strain evidence="3">if_2019</strain>
        <tissue evidence="2">Muscle</tissue>
    </source>
</reference>
<sequence length="103" mass="11387">MELLSLHLLRRGRQQVQQRLLTPSFLLRPSDIQQEESKRRGQPAPVSASAQAGRAQRSDPSGRVRRYHSSADSLLPGRGGRQRRFLDHTIPGEARGVGGNLPG</sequence>
<name>A0ABV0VB08_9TELE</name>
<evidence type="ECO:0000313" key="2">
    <source>
        <dbReference type="EMBL" id="MEQ2254507.1"/>
    </source>
</evidence>
<dbReference type="EMBL" id="JAHRIQ010104514">
    <property type="protein sequence ID" value="MEQ2254507.1"/>
    <property type="molecule type" value="Genomic_DNA"/>
</dbReference>
<accession>A0ABV0VB08</accession>